<dbReference type="EMBL" id="LR215037">
    <property type="protein sequence ID" value="VEU75603.1"/>
    <property type="molecule type" value="Genomic_DNA"/>
</dbReference>
<evidence type="ECO:0000313" key="2">
    <source>
        <dbReference type="Proteomes" id="UP000290243"/>
    </source>
</evidence>
<proteinExistence type="predicted"/>
<organism evidence="1 2">
    <name type="scientific">Mycoplasmopsis maculosa</name>
    <dbReference type="NCBI Taxonomy" id="114885"/>
    <lineage>
        <taxon>Bacteria</taxon>
        <taxon>Bacillati</taxon>
        <taxon>Mycoplasmatota</taxon>
        <taxon>Mycoplasmoidales</taxon>
        <taxon>Metamycoplasmataceae</taxon>
        <taxon>Mycoplasmopsis</taxon>
    </lineage>
</organism>
<dbReference type="RefSeq" id="WP_220096568.1">
    <property type="nucleotide sequence ID" value="NZ_LR215037.1"/>
</dbReference>
<name>A0A449B4R7_9BACT</name>
<accession>A0A449B4R7</accession>
<gene>
    <name evidence="1" type="ORF">NCTC10168_00530</name>
</gene>
<reference evidence="1 2" key="1">
    <citation type="submission" date="2019-01" db="EMBL/GenBank/DDBJ databases">
        <authorList>
            <consortium name="Pathogen Informatics"/>
        </authorList>
    </citation>
    <scope>NUCLEOTIDE SEQUENCE [LARGE SCALE GENOMIC DNA]</scope>
    <source>
        <strain evidence="1 2">NCTC10168</strain>
    </source>
</reference>
<dbReference type="Proteomes" id="UP000290243">
    <property type="component" value="Chromosome"/>
</dbReference>
<evidence type="ECO:0000313" key="1">
    <source>
        <dbReference type="EMBL" id="VEU75603.1"/>
    </source>
</evidence>
<dbReference type="AlphaFoldDB" id="A0A449B4R7"/>
<dbReference type="KEGG" id="mmau:NCTC10168_00530"/>
<keyword evidence="2" id="KW-1185">Reference proteome</keyword>
<protein>
    <recommendedName>
        <fullName evidence="3">TRASH domain-containing protein</fullName>
    </recommendedName>
</protein>
<sequence length="50" mass="6066">MLNNEKIKCIVCEKIFFKNNELTWNNQYLCSEECKSDFINWAQEYTIVKV</sequence>
<evidence type="ECO:0008006" key="3">
    <source>
        <dbReference type="Google" id="ProtNLM"/>
    </source>
</evidence>